<evidence type="ECO:0000313" key="15">
    <source>
        <dbReference type="EMBL" id="CAK1541404.1"/>
    </source>
</evidence>
<keyword evidence="8" id="KW-1015">Disulfide bond</keyword>
<dbReference type="PROSITE" id="PS51864">
    <property type="entry name" value="ASTACIN"/>
    <property type="match status" value="1"/>
</dbReference>
<dbReference type="InterPro" id="IPR034035">
    <property type="entry name" value="Astacin-like_dom"/>
</dbReference>
<dbReference type="CDD" id="cd04280">
    <property type="entry name" value="ZnMc_astacin_like"/>
    <property type="match status" value="1"/>
</dbReference>
<evidence type="ECO:0000259" key="14">
    <source>
        <dbReference type="PROSITE" id="PS51864"/>
    </source>
</evidence>
<dbReference type="Proteomes" id="UP001497472">
    <property type="component" value="Unassembled WGS sequence"/>
</dbReference>
<feature type="chain" id="PRO_5043628731" description="Metalloendopeptidase" evidence="13">
    <location>
        <begin position="16"/>
        <end position="339"/>
    </location>
</feature>
<dbReference type="PANTHER" id="PTHR10127">
    <property type="entry name" value="DISCOIDIN, CUB, EGF, LAMININ , AND ZINC METALLOPROTEASE DOMAIN CONTAINING"/>
    <property type="match status" value="1"/>
</dbReference>
<feature type="binding site" evidence="10">
    <location>
        <position position="190"/>
    </location>
    <ligand>
        <name>Zn(2+)</name>
        <dbReference type="ChEBI" id="CHEBI:29105"/>
        <note>catalytic</note>
    </ligand>
</feature>
<feature type="binding site" evidence="10">
    <location>
        <position position="196"/>
    </location>
    <ligand>
        <name>Zn(2+)</name>
        <dbReference type="ChEBI" id="CHEBI:29105"/>
        <note>catalytic</note>
    </ligand>
</feature>
<keyword evidence="2 10" id="KW-0479">Metal-binding</keyword>
<protein>
    <recommendedName>
        <fullName evidence="11">Metalloendopeptidase</fullName>
        <ecNumber evidence="11">3.4.24.-</ecNumber>
    </recommendedName>
</protein>
<evidence type="ECO:0000256" key="1">
    <source>
        <dbReference type="ARBA" id="ARBA00022670"/>
    </source>
</evidence>
<dbReference type="GO" id="GO:0006508">
    <property type="term" value="P:proteolysis"/>
    <property type="evidence" value="ECO:0007669"/>
    <property type="project" value="UniProtKB-KW"/>
</dbReference>
<feature type="binding site" evidence="10">
    <location>
        <position position="186"/>
    </location>
    <ligand>
        <name>Zn(2+)</name>
        <dbReference type="ChEBI" id="CHEBI:29105"/>
        <note>catalytic</note>
    </ligand>
</feature>
<dbReference type="PANTHER" id="PTHR10127:SF780">
    <property type="entry name" value="METALLOENDOPEPTIDASE"/>
    <property type="match status" value="1"/>
</dbReference>
<evidence type="ECO:0000256" key="8">
    <source>
        <dbReference type="ARBA" id="ARBA00023157"/>
    </source>
</evidence>
<evidence type="ECO:0000256" key="11">
    <source>
        <dbReference type="RuleBase" id="RU361183"/>
    </source>
</evidence>
<feature type="active site" evidence="10">
    <location>
        <position position="187"/>
    </location>
</feature>
<dbReference type="GO" id="GO:0008270">
    <property type="term" value="F:zinc ion binding"/>
    <property type="evidence" value="ECO:0007669"/>
    <property type="project" value="UniProtKB-UniRule"/>
</dbReference>
<comment type="caution">
    <text evidence="15">The sequence shown here is derived from an EMBL/GenBank/DDBJ whole genome shotgun (WGS) entry which is preliminary data.</text>
</comment>
<comment type="caution">
    <text evidence="10">Lacks conserved residue(s) required for the propagation of feature annotation.</text>
</comment>
<dbReference type="InterPro" id="IPR006026">
    <property type="entry name" value="Peptidase_Metallo"/>
</dbReference>
<dbReference type="GO" id="GO:0004222">
    <property type="term" value="F:metalloendopeptidase activity"/>
    <property type="evidence" value="ECO:0007669"/>
    <property type="project" value="UniProtKB-UniRule"/>
</dbReference>
<keyword evidence="5 10" id="KW-0862">Zinc</keyword>
<dbReference type="PRINTS" id="PR00480">
    <property type="entry name" value="ASTACIN"/>
</dbReference>
<evidence type="ECO:0000256" key="13">
    <source>
        <dbReference type="SAM" id="SignalP"/>
    </source>
</evidence>
<keyword evidence="1 10" id="KW-0645">Protease</keyword>
<dbReference type="EC" id="3.4.24.-" evidence="11"/>
<keyword evidence="4 10" id="KW-0378">Hydrolase</keyword>
<dbReference type="SMART" id="SM00235">
    <property type="entry name" value="ZnMc"/>
    <property type="match status" value="1"/>
</dbReference>
<name>A0AAV1IZ55_9NEOP</name>
<evidence type="ECO:0000256" key="7">
    <source>
        <dbReference type="ARBA" id="ARBA00023145"/>
    </source>
</evidence>
<evidence type="ECO:0000256" key="4">
    <source>
        <dbReference type="ARBA" id="ARBA00022801"/>
    </source>
</evidence>
<evidence type="ECO:0000256" key="5">
    <source>
        <dbReference type="ARBA" id="ARBA00022833"/>
    </source>
</evidence>
<dbReference type="InterPro" id="IPR024079">
    <property type="entry name" value="MetalloPept_cat_dom_sf"/>
</dbReference>
<organism evidence="15 16">
    <name type="scientific">Leptosia nina</name>
    <dbReference type="NCBI Taxonomy" id="320188"/>
    <lineage>
        <taxon>Eukaryota</taxon>
        <taxon>Metazoa</taxon>
        <taxon>Ecdysozoa</taxon>
        <taxon>Arthropoda</taxon>
        <taxon>Hexapoda</taxon>
        <taxon>Insecta</taxon>
        <taxon>Pterygota</taxon>
        <taxon>Neoptera</taxon>
        <taxon>Endopterygota</taxon>
        <taxon>Lepidoptera</taxon>
        <taxon>Glossata</taxon>
        <taxon>Ditrysia</taxon>
        <taxon>Papilionoidea</taxon>
        <taxon>Pieridae</taxon>
        <taxon>Pierinae</taxon>
        <taxon>Leptosia</taxon>
    </lineage>
</organism>
<dbReference type="AlphaFoldDB" id="A0AAV1IZ55"/>
<sequence length="339" mass="38005">MSYFLFLTLFGVLNCLPIDDDDVIIVDSVDLNSIDGVEEYSIDISGLDQLAFGIPKNESGVAVSEWTDSSLMNPEEMGEYLEGDILMPGLARNGIRDKTSRWTDGIIPYVMDGGFTQEQKDTIRKAIADYHRLTCLRFVPYNGQKDYLIIKSSKTGCWSSVGRIGGRQEVNLQSPGCVTKKGTVIHELLHAIGFMHEQSRPERDDFVTIKYSNIKPGTEVNFKKSEAKNTDDFGVGYDYNSVMHYSEYAFSRNSQKTIEPKISNSKIGQREGLSRGDVKKVNNMYNCKKDVPMTTESNDIDTGKVTNTPPTREPQAGWLGSIWQSIFGDKKIDPEVTEK</sequence>
<evidence type="ECO:0000256" key="6">
    <source>
        <dbReference type="ARBA" id="ARBA00023049"/>
    </source>
</evidence>
<dbReference type="Gene3D" id="3.40.390.10">
    <property type="entry name" value="Collagenase (Catalytic Domain)"/>
    <property type="match status" value="1"/>
</dbReference>
<dbReference type="EMBL" id="CAVLEF010000002">
    <property type="protein sequence ID" value="CAK1541404.1"/>
    <property type="molecule type" value="Genomic_DNA"/>
</dbReference>
<evidence type="ECO:0000256" key="12">
    <source>
        <dbReference type="SAM" id="MobiDB-lite"/>
    </source>
</evidence>
<dbReference type="Pfam" id="PF01400">
    <property type="entry name" value="Astacin"/>
    <property type="match status" value="1"/>
</dbReference>
<keyword evidence="3 13" id="KW-0732">Signal</keyword>
<keyword evidence="9" id="KW-0325">Glycoprotein</keyword>
<keyword evidence="7" id="KW-0865">Zymogen</keyword>
<accession>A0AAV1IZ55</accession>
<evidence type="ECO:0000256" key="3">
    <source>
        <dbReference type="ARBA" id="ARBA00022729"/>
    </source>
</evidence>
<dbReference type="SUPFAM" id="SSF55486">
    <property type="entry name" value="Metalloproteases ('zincins'), catalytic domain"/>
    <property type="match status" value="1"/>
</dbReference>
<comment type="cofactor">
    <cofactor evidence="10 11">
        <name>Zn(2+)</name>
        <dbReference type="ChEBI" id="CHEBI:29105"/>
    </cofactor>
    <text evidence="10 11">Binds 1 zinc ion per subunit.</text>
</comment>
<evidence type="ECO:0000256" key="10">
    <source>
        <dbReference type="PROSITE-ProRule" id="PRU01211"/>
    </source>
</evidence>
<reference evidence="15 16" key="1">
    <citation type="submission" date="2023-11" db="EMBL/GenBank/DDBJ databases">
        <authorList>
            <person name="Okamura Y."/>
        </authorList>
    </citation>
    <scope>NUCLEOTIDE SEQUENCE [LARGE SCALE GENOMIC DNA]</scope>
</reference>
<dbReference type="FunFam" id="3.40.390.10:FF:000015">
    <property type="entry name" value="Meprin A subunit"/>
    <property type="match status" value="1"/>
</dbReference>
<keyword evidence="16" id="KW-1185">Reference proteome</keyword>
<feature type="signal peptide" evidence="13">
    <location>
        <begin position="1"/>
        <end position="15"/>
    </location>
</feature>
<proteinExistence type="predicted"/>
<evidence type="ECO:0000256" key="2">
    <source>
        <dbReference type="ARBA" id="ARBA00022723"/>
    </source>
</evidence>
<evidence type="ECO:0000313" key="16">
    <source>
        <dbReference type="Proteomes" id="UP001497472"/>
    </source>
</evidence>
<dbReference type="InterPro" id="IPR001506">
    <property type="entry name" value="Peptidase_M12A"/>
</dbReference>
<keyword evidence="6 10" id="KW-0482">Metalloprotease</keyword>
<feature type="region of interest" description="Disordered" evidence="12">
    <location>
        <begin position="290"/>
        <end position="318"/>
    </location>
</feature>
<gene>
    <name evidence="15" type="ORF">LNINA_LOCUS1391</name>
</gene>
<evidence type="ECO:0000256" key="9">
    <source>
        <dbReference type="ARBA" id="ARBA00023180"/>
    </source>
</evidence>
<feature type="domain" description="Peptidase M12A" evidence="14">
    <location>
        <begin position="93"/>
        <end position="288"/>
    </location>
</feature>